<dbReference type="SUPFAM" id="SSF51735">
    <property type="entry name" value="NAD(P)-binding Rossmann-fold domains"/>
    <property type="match status" value="1"/>
</dbReference>
<dbReference type="Pfam" id="PF10727">
    <property type="entry name" value="Rossmann-like"/>
    <property type="match status" value="1"/>
</dbReference>
<dbReference type="Gene3D" id="3.40.50.720">
    <property type="entry name" value="NAD(P)-binding Rossmann-like Domain"/>
    <property type="match status" value="1"/>
</dbReference>
<dbReference type="SUPFAM" id="SSF48179">
    <property type="entry name" value="6-phosphogluconate dehydrogenase C-terminal domain-like"/>
    <property type="match status" value="1"/>
</dbReference>
<evidence type="ECO:0000313" key="3">
    <source>
        <dbReference type="EMBL" id="OQW89461.1"/>
    </source>
</evidence>
<dbReference type="AlphaFoldDB" id="A0A1W9KXY2"/>
<dbReference type="EMBL" id="MTEI01000002">
    <property type="protein sequence ID" value="OQW89461.1"/>
    <property type="molecule type" value="Genomic_DNA"/>
</dbReference>
<dbReference type="PANTHER" id="PTHR40459:SF1">
    <property type="entry name" value="CONSERVED HYPOTHETICAL ALANINE AND LEUCINE RICH PROTEIN"/>
    <property type="match status" value="1"/>
</dbReference>
<organism evidence="3 4">
    <name type="scientific">Rhodoferax ferrireducens</name>
    <dbReference type="NCBI Taxonomy" id="192843"/>
    <lineage>
        <taxon>Bacteria</taxon>
        <taxon>Pseudomonadati</taxon>
        <taxon>Pseudomonadota</taxon>
        <taxon>Betaproteobacteria</taxon>
        <taxon>Burkholderiales</taxon>
        <taxon>Comamonadaceae</taxon>
        <taxon>Rhodoferax</taxon>
    </lineage>
</organism>
<proteinExistence type="predicted"/>
<evidence type="ECO:0000313" key="4">
    <source>
        <dbReference type="Proteomes" id="UP000192505"/>
    </source>
</evidence>
<feature type="domain" description="Putative oxidoreductase/dehydrogenase Rossmann-like" evidence="1">
    <location>
        <begin position="3"/>
        <end position="121"/>
    </location>
</feature>
<dbReference type="InterPro" id="IPR018931">
    <property type="entry name" value="DUF2520"/>
</dbReference>
<feature type="domain" description="DUF2520" evidence="2">
    <location>
        <begin position="138"/>
        <end position="265"/>
    </location>
</feature>
<accession>A0A1W9KXY2</accession>
<dbReference type="InterPro" id="IPR036291">
    <property type="entry name" value="NAD(P)-bd_dom_sf"/>
</dbReference>
<evidence type="ECO:0000259" key="1">
    <source>
        <dbReference type="Pfam" id="PF10727"/>
    </source>
</evidence>
<sequence length="272" mass="28283">MTSLNIIGAGRVGQTLGRLFHDTGVFSIQAVLARTPASAQVAQHVIGAGWAATDLGALPQADVWMLSVPDTQIAPMAEALAALTCTAGLRPALAFHCSGALGSDELAPLRQAGWQVASAHPLLSFARPELALTQFAGTPCALEGDAQALPSLQTAFQRIGGQCFMLQAQHKLLYHAGAVFATNFLPVLQDLAEQLWQHSGMPAELAPHLRATLLHNAVNNIVALGPQAALTGPAARGDAALVARQSQAVSQWNADAGAAYDALSTLAKRLAR</sequence>
<protein>
    <recommendedName>
        <fullName evidence="5">DUF2520 domain-containing protein</fullName>
    </recommendedName>
</protein>
<dbReference type="Pfam" id="PF10728">
    <property type="entry name" value="DUF2520"/>
    <property type="match status" value="1"/>
</dbReference>
<dbReference type="InterPro" id="IPR019665">
    <property type="entry name" value="OxRdtase/DH_put_Rossmann_dom"/>
</dbReference>
<name>A0A1W9KXY2_9BURK</name>
<evidence type="ECO:0000259" key="2">
    <source>
        <dbReference type="Pfam" id="PF10728"/>
    </source>
</evidence>
<reference evidence="3 4" key="1">
    <citation type="submission" date="2017-01" db="EMBL/GenBank/DDBJ databases">
        <title>Novel large sulfur bacteria in the metagenomes of groundwater-fed chemosynthetic microbial mats in the Lake Huron basin.</title>
        <authorList>
            <person name="Sharrar A.M."/>
            <person name="Flood B.E."/>
            <person name="Bailey J.V."/>
            <person name="Jones D.S."/>
            <person name="Biddanda B."/>
            <person name="Ruberg S.A."/>
            <person name="Marcus D.N."/>
            <person name="Dick G.J."/>
        </authorList>
    </citation>
    <scope>NUCLEOTIDE SEQUENCE [LARGE SCALE GENOMIC DNA]</scope>
    <source>
        <strain evidence="3">A7</strain>
    </source>
</reference>
<dbReference type="PANTHER" id="PTHR40459">
    <property type="entry name" value="CONSERVED HYPOTHETICAL ALANINE AND LEUCINE RICH PROTEIN"/>
    <property type="match status" value="1"/>
</dbReference>
<dbReference type="Proteomes" id="UP000192505">
    <property type="component" value="Unassembled WGS sequence"/>
</dbReference>
<dbReference type="Gene3D" id="1.10.1040.20">
    <property type="entry name" value="ProC-like, C-terminal domain"/>
    <property type="match status" value="1"/>
</dbReference>
<dbReference type="InterPro" id="IPR008927">
    <property type="entry name" value="6-PGluconate_DH-like_C_sf"/>
</dbReference>
<gene>
    <name evidence="3" type="ORF">BWK72_05995</name>
</gene>
<comment type="caution">
    <text evidence="3">The sequence shown here is derived from an EMBL/GenBank/DDBJ whole genome shotgun (WGS) entry which is preliminary data.</text>
</comment>
<dbReference type="InterPro" id="IPR037108">
    <property type="entry name" value="TM1727-like_C_sf"/>
</dbReference>
<evidence type="ECO:0008006" key="5">
    <source>
        <dbReference type="Google" id="ProtNLM"/>
    </source>
</evidence>